<organism evidence="1 2">
    <name type="scientific">Mytilus galloprovincialis</name>
    <name type="common">Mediterranean mussel</name>
    <dbReference type="NCBI Taxonomy" id="29158"/>
    <lineage>
        <taxon>Eukaryota</taxon>
        <taxon>Metazoa</taxon>
        <taxon>Spiralia</taxon>
        <taxon>Lophotrochozoa</taxon>
        <taxon>Mollusca</taxon>
        <taxon>Bivalvia</taxon>
        <taxon>Autobranchia</taxon>
        <taxon>Pteriomorphia</taxon>
        <taxon>Mytilida</taxon>
        <taxon>Mytiloidea</taxon>
        <taxon>Mytilidae</taxon>
        <taxon>Mytilinae</taxon>
        <taxon>Mytilus</taxon>
    </lineage>
</organism>
<accession>A0A8B6G683</accession>
<proteinExistence type="predicted"/>
<evidence type="ECO:0000313" key="1">
    <source>
        <dbReference type="EMBL" id="VDI59167.1"/>
    </source>
</evidence>
<comment type="caution">
    <text evidence="1">The sequence shown here is derived from an EMBL/GenBank/DDBJ whole genome shotgun (WGS) entry which is preliminary data.</text>
</comment>
<keyword evidence="2" id="KW-1185">Reference proteome</keyword>
<gene>
    <name evidence="1" type="ORF">MGAL_10B022974</name>
</gene>
<dbReference type="EMBL" id="UYJE01007920">
    <property type="protein sequence ID" value="VDI59167.1"/>
    <property type="molecule type" value="Genomic_DNA"/>
</dbReference>
<protein>
    <submittedName>
        <fullName evidence="1">Uncharacterized protein</fullName>
    </submittedName>
</protein>
<dbReference type="AlphaFoldDB" id="A0A8B6G683"/>
<dbReference type="Proteomes" id="UP000596742">
    <property type="component" value="Unassembled WGS sequence"/>
</dbReference>
<name>A0A8B6G683_MYTGA</name>
<reference evidence="1" key="1">
    <citation type="submission" date="2018-11" db="EMBL/GenBank/DDBJ databases">
        <authorList>
            <person name="Alioto T."/>
            <person name="Alioto T."/>
        </authorList>
    </citation>
    <scope>NUCLEOTIDE SEQUENCE</scope>
</reference>
<evidence type="ECO:0000313" key="2">
    <source>
        <dbReference type="Proteomes" id="UP000596742"/>
    </source>
</evidence>
<sequence length="146" mass="17422">MPSVYSRRYAENDANEILEQFVIVPHTGEIVEESFHKNWIKTWEELTIGSILYLRCKYGMLVSLDEESNTFELSCYRKKQVEQCRFLSDLKKNKESIWIYWCNPRKCHTPEEIVDRALIRDRYTIPDIATVWEFCNGCVINNNLPY</sequence>